<feature type="domain" description="YdbS-like PH" evidence="2">
    <location>
        <begin position="102"/>
        <end position="177"/>
    </location>
</feature>
<dbReference type="AlphaFoldDB" id="A0A5C6QED2"/>
<keyword evidence="1" id="KW-0472">Membrane</keyword>
<name>A0A5C6QED2_9GAMM</name>
<evidence type="ECO:0000256" key="1">
    <source>
        <dbReference type="SAM" id="Phobius"/>
    </source>
</evidence>
<reference evidence="4 6" key="1">
    <citation type="submission" date="2019-07" db="EMBL/GenBank/DDBJ databases">
        <title>Genomes of sea-ice associated Colwellia species.</title>
        <authorList>
            <person name="Bowman J.P."/>
        </authorList>
    </citation>
    <scope>NUCLEOTIDE SEQUENCE [LARGE SCALE GENOMIC DNA]</scope>
    <source>
        <strain evidence="3 5">ACAM 607</strain>
        <strain evidence="4 6">IC036</strain>
    </source>
</reference>
<evidence type="ECO:0000313" key="4">
    <source>
        <dbReference type="EMBL" id="TWX67017.1"/>
    </source>
</evidence>
<evidence type="ECO:0000313" key="5">
    <source>
        <dbReference type="Proteomes" id="UP000321525"/>
    </source>
</evidence>
<keyword evidence="1" id="KW-1133">Transmembrane helix</keyword>
<gene>
    <name evidence="3" type="ORF">ESZ26_13815</name>
    <name evidence="4" type="ORF">ESZ27_09965</name>
</gene>
<dbReference type="OrthoDB" id="1750577at2"/>
<dbReference type="Proteomes" id="UP000321525">
    <property type="component" value="Unassembled WGS sequence"/>
</dbReference>
<comment type="caution">
    <text evidence="4">The sequence shown here is derived from an EMBL/GenBank/DDBJ whole genome shotgun (WGS) entry which is preliminary data.</text>
</comment>
<sequence>MQGTENIPGKVHFSNTGLTSKDLPRLDSLNFEMLSPLYAKSNRYITLFITLFIISILFIVQLQHFITLTTAVNNFVSYVIWVIALVGFMSTLYTIVADKRKFYALRQQDLSYQSGVIFLKTVSQPMLRIQHVELKRGPIDRKIGLAKLQVFSAGGALHTFEIPGLPLEKAESIRQFILDHKDVNHHG</sequence>
<evidence type="ECO:0000313" key="6">
    <source>
        <dbReference type="Proteomes" id="UP000321917"/>
    </source>
</evidence>
<dbReference type="PANTHER" id="PTHR34473">
    <property type="entry name" value="UPF0699 TRANSMEMBRANE PROTEIN YDBS"/>
    <property type="match status" value="1"/>
</dbReference>
<keyword evidence="5" id="KW-1185">Reference proteome</keyword>
<dbReference type="PANTHER" id="PTHR34473:SF2">
    <property type="entry name" value="UPF0699 TRANSMEMBRANE PROTEIN YDBT"/>
    <property type="match status" value="1"/>
</dbReference>
<dbReference type="EMBL" id="VOLQ01000016">
    <property type="protein sequence ID" value="TWX67017.1"/>
    <property type="molecule type" value="Genomic_DNA"/>
</dbReference>
<evidence type="ECO:0000313" key="3">
    <source>
        <dbReference type="EMBL" id="TWX57514.1"/>
    </source>
</evidence>
<keyword evidence="1" id="KW-0812">Transmembrane</keyword>
<dbReference type="InterPro" id="IPR005182">
    <property type="entry name" value="YdbS-like_PH"/>
</dbReference>
<accession>A0A5C6QED2</accession>
<dbReference type="Pfam" id="PF03703">
    <property type="entry name" value="bPH_2"/>
    <property type="match status" value="1"/>
</dbReference>
<evidence type="ECO:0000259" key="2">
    <source>
        <dbReference type="Pfam" id="PF03703"/>
    </source>
</evidence>
<dbReference type="EMBL" id="VOLR01000019">
    <property type="protein sequence ID" value="TWX57514.1"/>
    <property type="molecule type" value="Genomic_DNA"/>
</dbReference>
<protein>
    <submittedName>
        <fullName evidence="4">PH domain-containing protein</fullName>
    </submittedName>
</protein>
<feature type="transmembrane region" description="Helical" evidence="1">
    <location>
        <begin position="78"/>
        <end position="96"/>
    </location>
</feature>
<feature type="transmembrane region" description="Helical" evidence="1">
    <location>
        <begin position="44"/>
        <end position="66"/>
    </location>
</feature>
<dbReference type="Proteomes" id="UP000321917">
    <property type="component" value="Unassembled WGS sequence"/>
</dbReference>
<proteinExistence type="predicted"/>
<organism evidence="4 6">
    <name type="scientific">Colwellia hornerae</name>
    <dbReference type="NCBI Taxonomy" id="89402"/>
    <lineage>
        <taxon>Bacteria</taxon>
        <taxon>Pseudomonadati</taxon>
        <taxon>Pseudomonadota</taxon>
        <taxon>Gammaproteobacteria</taxon>
        <taxon>Alteromonadales</taxon>
        <taxon>Colwelliaceae</taxon>
        <taxon>Colwellia</taxon>
    </lineage>
</organism>